<dbReference type="Proteomes" id="UP000233783">
    <property type="component" value="Unassembled WGS sequence"/>
</dbReference>
<dbReference type="Pfam" id="PF13196">
    <property type="entry name" value="DUF4012"/>
    <property type="match status" value="1"/>
</dbReference>
<evidence type="ECO:0000256" key="1">
    <source>
        <dbReference type="SAM" id="Phobius"/>
    </source>
</evidence>
<organism evidence="2 3">
    <name type="scientific">Bifidobacterium pseudolongum subsp. globosum</name>
    <dbReference type="NCBI Taxonomy" id="1690"/>
    <lineage>
        <taxon>Bacteria</taxon>
        <taxon>Bacillati</taxon>
        <taxon>Actinomycetota</taxon>
        <taxon>Actinomycetes</taxon>
        <taxon>Bifidobacteriales</taxon>
        <taxon>Bifidobacteriaceae</taxon>
        <taxon>Bifidobacterium</taxon>
    </lineage>
</organism>
<accession>A0A2N3QYY9</accession>
<dbReference type="RefSeq" id="WP_101393059.1">
    <property type="nucleotide sequence ID" value="NZ_PCHB01000002.1"/>
</dbReference>
<evidence type="ECO:0000313" key="3">
    <source>
        <dbReference type="Proteomes" id="UP000233783"/>
    </source>
</evidence>
<reference evidence="2 3" key="1">
    <citation type="submission" date="2017-10" db="EMBL/GenBank/DDBJ databases">
        <title>Bifidobacterium genomics.</title>
        <authorList>
            <person name="Lugli G.A."/>
            <person name="Milani C."/>
            <person name="Mancabelli L."/>
        </authorList>
    </citation>
    <scope>NUCLEOTIDE SEQUENCE [LARGE SCALE GENOMIC DNA]</scope>
    <source>
        <strain evidence="2 3">1744B</strain>
    </source>
</reference>
<gene>
    <name evidence="2" type="ORF">CQR56_0105</name>
</gene>
<protein>
    <submittedName>
        <fullName evidence="2">Methyl-accepting chemotaxis protein</fullName>
    </submittedName>
</protein>
<sequence>MPKHDIAQQHRRKKSVRFWVIGALAIVLVLIATAAAAGMMLYKQAQAVKNHEMNALSVLQSRGDMTVQAKDLKAKLPQMQSEAKKADTLAHGTLWNIAAKMPIVGKDVGTVQGMTAVVSDIMDETLPQLVSLADALQNANLRSPDGGLNLKPIVDTTPAVQQLDTLVHRQIKEYNALAAPKLDAVAAPYQKGKALLDEFGVQIEAVNDTFSVLPTLLGENQVQTYAVMAMTTSEMRSSGGLIGSVGQLTTHNGTIEVGQFRPNAEYLQYGIGDHSEDEKRIFTDEGPLNMSFDIRDLAVFTDTARAASAMRSIWDRTPWGGQTPINGVLMIDPVFVQELIAVNGNVTLSDGTVLTGDDTAQFLLNEIYKKYPIEQTDMVFAEVAAQVIHSMFADASFNQLSRIADVLHTMAEERHLSIYSFNEQQEQIIQKAGFTAQPPRDETHPAVGIYLTEQNPSKMGWYLKRSAKIQSLGCNATGECTYHVEYTLTNTITEQEAKDLTWYITGNNPDNTGKAQEKILFYPPAGGEISNLVLLNGAAGDIKPDVLNGDKIYKTYLQLVPGQQAIYSFDVTTAPSAKAKLVIDQTPLGTAGTDVVYE</sequence>
<feature type="transmembrane region" description="Helical" evidence="1">
    <location>
        <begin position="18"/>
        <end position="42"/>
    </location>
</feature>
<keyword evidence="1" id="KW-0812">Transmembrane</keyword>
<dbReference type="EMBL" id="PCHB01000002">
    <property type="protein sequence ID" value="PKU98546.1"/>
    <property type="molecule type" value="Genomic_DNA"/>
</dbReference>
<keyword evidence="1" id="KW-0472">Membrane</keyword>
<comment type="caution">
    <text evidence="2">The sequence shown here is derived from an EMBL/GenBank/DDBJ whole genome shotgun (WGS) entry which is preliminary data.</text>
</comment>
<keyword evidence="1" id="KW-1133">Transmembrane helix</keyword>
<proteinExistence type="predicted"/>
<dbReference type="AlphaFoldDB" id="A0A2N3QYY9"/>
<evidence type="ECO:0000313" key="2">
    <source>
        <dbReference type="EMBL" id="PKU98546.1"/>
    </source>
</evidence>
<dbReference type="InterPro" id="IPR025101">
    <property type="entry name" value="DUF4012"/>
</dbReference>
<name>A0A2N3QYY9_9BIFI</name>